<organism evidence="1">
    <name type="scientific">marine metagenome</name>
    <dbReference type="NCBI Taxonomy" id="408172"/>
    <lineage>
        <taxon>unclassified sequences</taxon>
        <taxon>metagenomes</taxon>
        <taxon>ecological metagenomes</taxon>
    </lineage>
</organism>
<gene>
    <name evidence="1" type="ORF">METZ01_LOCUS80620</name>
</gene>
<dbReference type="EMBL" id="UINC01006479">
    <property type="protein sequence ID" value="SVA27766.1"/>
    <property type="molecule type" value="Genomic_DNA"/>
</dbReference>
<sequence>MTKRPTAHNRPASVLDVQGKLPALVVTVLLSVATIQASAGQRAPTESPWLPWLDCWQLVEETGMLADHEDEQRAFADRVVVCLTPKADTDEPSAVEVTTIADSERVLVETLDATGAPYEVSEGACTGRRQDTWSANSARLFTRVHLDCEDGGQRSVSGVGLMTNASTWLDIQLVEAGERGLATVRRYIRASEAAIREAGATPPASGLRTQSREAARLISSSGFGITDVIEAHRETAPAVVEAMLVETNATFALDASALLALDNAAVPGELIDLMVALSFPGAFVVDRPTVRASSSGGGGGGFVDHYGPY</sequence>
<dbReference type="AlphaFoldDB" id="A0A381UHS7"/>
<name>A0A381UHS7_9ZZZZ</name>
<evidence type="ECO:0000313" key="1">
    <source>
        <dbReference type="EMBL" id="SVA27766.1"/>
    </source>
</evidence>
<feature type="non-terminal residue" evidence="1">
    <location>
        <position position="309"/>
    </location>
</feature>
<protein>
    <submittedName>
        <fullName evidence="1">Uncharacterized protein</fullName>
    </submittedName>
</protein>
<proteinExistence type="predicted"/>
<accession>A0A381UHS7</accession>
<reference evidence="1" key="1">
    <citation type="submission" date="2018-05" db="EMBL/GenBank/DDBJ databases">
        <authorList>
            <person name="Lanie J.A."/>
            <person name="Ng W.-L."/>
            <person name="Kazmierczak K.M."/>
            <person name="Andrzejewski T.M."/>
            <person name="Davidsen T.M."/>
            <person name="Wayne K.J."/>
            <person name="Tettelin H."/>
            <person name="Glass J.I."/>
            <person name="Rusch D."/>
            <person name="Podicherti R."/>
            <person name="Tsui H.-C.T."/>
            <person name="Winkler M.E."/>
        </authorList>
    </citation>
    <scope>NUCLEOTIDE SEQUENCE</scope>
</reference>